<dbReference type="SUPFAM" id="SSF88688">
    <property type="entry name" value="Families 57/38 glycoside transferase middle domain"/>
    <property type="match status" value="1"/>
</dbReference>
<organism evidence="3">
    <name type="scientific">marine sediment metagenome</name>
    <dbReference type="NCBI Taxonomy" id="412755"/>
    <lineage>
        <taxon>unclassified sequences</taxon>
        <taxon>metagenomes</taxon>
        <taxon>ecological metagenomes</taxon>
    </lineage>
</organism>
<dbReference type="Gene3D" id="3.20.110.20">
    <property type="match status" value="1"/>
</dbReference>
<dbReference type="SUPFAM" id="SSF74650">
    <property type="entry name" value="Galactose mutarotase-like"/>
    <property type="match status" value="1"/>
</dbReference>
<protein>
    <recommendedName>
        <fullName evidence="4">Glycoside hydrolase family 57 N-terminal domain-containing protein</fullName>
    </recommendedName>
</protein>
<feature type="domain" description="Alpha-amylase/4-alpha-glucanotransferase C-terminal" evidence="2">
    <location>
        <begin position="322"/>
        <end position="361"/>
    </location>
</feature>
<accession>X0T0K0</accession>
<dbReference type="InterPro" id="IPR011330">
    <property type="entry name" value="Glyco_hydro/deAcase_b/a-brl"/>
</dbReference>
<feature type="domain" description="Alpha-amylase/4-alpha-glucanotransferase central" evidence="1">
    <location>
        <begin position="170"/>
        <end position="249"/>
    </location>
</feature>
<comment type="caution">
    <text evidence="3">The sequence shown here is derived from an EMBL/GenBank/DDBJ whole genome shotgun (WGS) entry which is preliminary data.</text>
</comment>
<gene>
    <name evidence="3" type="ORF">S01H1_14137</name>
</gene>
<dbReference type="GO" id="GO:0003824">
    <property type="term" value="F:catalytic activity"/>
    <property type="evidence" value="ECO:0007669"/>
    <property type="project" value="InterPro"/>
</dbReference>
<dbReference type="InterPro" id="IPR028995">
    <property type="entry name" value="Glyco_hydro_57/38_cen_sf"/>
</dbReference>
<dbReference type="InterPro" id="IPR052046">
    <property type="entry name" value="GH57_Enzymes"/>
</dbReference>
<name>X0T0K0_9ZZZZ</name>
<dbReference type="EMBL" id="BARS01007335">
    <property type="protein sequence ID" value="GAF81702.1"/>
    <property type="molecule type" value="Genomic_DNA"/>
</dbReference>
<dbReference type="PANTHER" id="PTHR36306:SF1">
    <property type="entry name" value="ALPHA-AMYLASE-RELATED"/>
    <property type="match status" value="1"/>
</dbReference>
<reference evidence="3" key="1">
    <citation type="journal article" date="2014" name="Front. Microbiol.">
        <title>High frequency of phylogenetically diverse reductive dehalogenase-homologous genes in deep subseafloor sedimentary metagenomes.</title>
        <authorList>
            <person name="Kawai M."/>
            <person name="Futagami T."/>
            <person name="Toyoda A."/>
            <person name="Takaki Y."/>
            <person name="Nishi S."/>
            <person name="Hori S."/>
            <person name="Arai W."/>
            <person name="Tsubouchi T."/>
            <person name="Morono Y."/>
            <person name="Uchiyama I."/>
            <person name="Ito T."/>
            <person name="Fujiyama A."/>
            <person name="Inagaki F."/>
            <person name="Takami H."/>
        </authorList>
    </citation>
    <scope>NUCLEOTIDE SEQUENCE</scope>
    <source>
        <strain evidence="3">Expedition CK06-06</strain>
    </source>
</reference>
<feature type="domain" description="Alpha-amylase/4-alpha-glucanotransferase C-terminal" evidence="2">
    <location>
        <begin position="264"/>
        <end position="317"/>
    </location>
</feature>
<proteinExistence type="predicted"/>
<dbReference type="InterPro" id="IPR015179">
    <property type="entry name" value="A-amylase/a-glucTrfase_C"/>
</dbReference>
<dbReference type="GO" id="GO:0030246">
    <property type="term" value="F:carbohydrate binding"/>
    <property type="evidence" value="ECO:0007669"/>
    <property type="project" value="InterPro"/>
</dbReference>
<dbReference type="InterPro" id="IPR014718">
    <property type="entry name" value="GH-type_carb-bd"/>
</dbReference>
<dbReference type="GO" id="GO:0005975">
    <property type="term" value="P:carbohydrate metabolic process"/>
    <property type="evidence" value="ECO:0007669"/>
    <property type="project" value="InterPro"/>
</dbReference>
<sequence>MDYTFLDDRYFHIAGVERENCYAPYLTEDQGKTITVFPIDLSLGRMVPFKRPAEVVKQLYKLSDAHGQRVVSLIIQGEKLGWWDDTYDICYKQDWLGSFLSAIKENQDRIIPVTPGRYLKQTPVCGKVYFPSLSYEEMMEWALSNERQRSFQKLGRRVGKEEMRIFLHGGYFRQFLTKYPEINLLYSRMIHTHILVNQIRGDKYKKQDAKNELWKGQFNAVYWHGRFGGVYTNHLRKSAYRSFIEAEKIARRSEIFMPSIISTDFDMDGREEFLYQGKVYNAYIHRLGGSAFELDYLPASWNYLDTMARWPESFHQDKLAGCDWYWRRSFLDHFFSPDADIDAFDRMEYTELGDFLNQPFEPVDLKR</sequence>
<evidence type="ECO:0000259" key="1">
    <source>
        <dbReference type="Pfam" id="PF09094"/>
    </source>
</evidence>
<dbReference type="PANTHER" id="PTHR36306">
    <property type="entry name" value="ALPHA-AMYLASE-RELATED-RELATED"/>
    <property type="match status" value="1"/>
</dbReference>
<dbReference type="Pfam" id="PF09094">
    <property type="entry name" value="AmyA-A_glucT_m"/>
    <property type="match status" value="1"/>
</dbReference>
<evidence type="ECO:0000313" key="3">
    <source>
        <dbReference type="EMBL" id="GAF81702.1"/>
    </source>
</evidence>
<dbReference type="AlphaFoldDB" id="X0T0K0"/>
<dbReference type="InterPro" id="IPR011013">
    <property type="entry name" value="Gal_mutarotase_sf_dom"/>
</dbReference>
<dbReference type="InterPro" id="IPR015178">
    <property type="entry name" value="A-amylase/a-glucTrfase_central"/>
</dbReference>
<feature type="non-terminal residue" evidence="3">
    <location>
        <position position="367"/>
    </location>
</feature>
<evidence type="ECO:0000259" key="2">
    <source>
        <dbReference type="Pfam" id="PF09095"/>
    </source>
</evidence>
<dbReference type="Gene3D" id="2.70.98.10">
    <property type="match status" value="1"/>
</dbReference>
<dbReference type="SUPFAM" id="SSF88713">
    <property type="entry name" value="Glycoside hydrolase/deacetylase"/>
    <property type="match status" value="1"/>
</dbReference>
<evidence type="ECO:0008006" key="4">
    <source>
        <dbReference type="Google" id="ProtNLM"/>
    </source>
</evidence>
<dbReference type="Pfam" id="PF09095">
    <property type="entry name" value="AmyA-gluTrfs_C"/>
    <property type="match status" value="2"/>
</dbReference>